<dbReference type="GeneID" id="54349703"/>
<protein>
    <recommendedName>
        <fullName evidence="3">Ankyrin</fullName>
    </recommendedName>
</protein>
<accession>A0A6A5RY19</accession>
<evidence type="ECO:0008006" key="3">
    <source>
        <dbReference type="Google" id="ProtNLM"/>
    </source>
</evidence>
<gene>
    <name evidence="1" type="ORF">M421DRAFT_419189</name>
</gene>
<evidence type="ECO:0000313" key="1">
    <source>
        <dbReference type="EMBL" id="KAF1930147.1"/>
    </source>
</evidence>
<evidence type="ECO:0000313" key="2">
    <source>
        <dbReference type="Proteomes" id="UP000800082"/>
    </source>
</evidence>
<dbReference type="Proteomes" id="UP000800082">
    <property type="component" value="Unassembled WGS sequence"/>
</dbReference>
<keyword evidence="2" id="KW-1185">Reference proteome</keyword>
<name>A0A6A5RY19_9PLEO</name>
<dbReference type="OrthoDB" id="3666223at2759"/>
<dbReference type="AlphaFoldDB" id="A0A6A5RY19"/>
<dbReference type="RefSeq" id="XP_033450395.1">
    <property type="nucleotide sequence ID" value="XM_033592035.1"/>
</dbReference>
<sequence length="175" mass="19132">MVKFLDPVHRVALPLHKQCISNEPLDARLAAIREAIASGEDPNELGGWKNPGVGRPLHYALDDSAQHDYTQLKQNLPVIELLLDAGADPRLPSLKPGRQSPIEELEAWLRDYNKGDHSTWAPEDLELQPFYEAALQVMKKAVSALDAQATASTAQALIETAPASSGSCFEKQNPC</sequence>
<reference evidence="1" key="1">
    <citation type="journal article" date="2020" name="Stud. Mycol.">
        <title>101 Dothideomycetes genomes: a test case for predicting lifestyles and emergence of pathogens.</title>
        <authorList>
            <person name="Haridas S."/>
            <person name="Albert R."/>
            <person name="Binder M."/>
            <person name="Bloem J."/>
            <person name="Labutti K."/>
            <person name="Salamov A."/>
            <person name="Andreopoulos B."/>
            <person name="Baker S."/>
            <person name="Barry K."/>
            <person name="Bills G."/>
            <person name="Bluhm B."/>
            <person name="Cannon C."/>
            <person name="Castanera R."/>
            <person name="Culley D."/>
            <person name="Daum C."/>
            <person name="Ezra D."/>
            <person name="Gonzalez J."/>
            <person name="Henrissat B."/>
            <person name="Kuo A."/>
            <person name="Liang C."/>
            <person name="Lipzen A."/>
            <person name="Lutzoni F."/>
            <person name="Magnuson J."/>
            <person name="Mondo S."/>
            <person name="Nolan M."/>
            <person name="Ohm R."/>
            <person name="Pangilinan J."/>
            <person name="Park H.-J."/>
            <person name="Ramirez L."/>
            <person name="Alfaro M."/>
            <person name="Sun H."/>
            <person name="Tritt A."/>
            <person name="Yoshinaga Y."/>
            <person name="Zwiers L.-H."/>
            <person name="Turgeon B."/>
            <person name="Goodwin S."/>
            <person name="Spatafora J."/>
            <person name="Crous P."/>
            <person name="Grigoriev I."/>
        </authorList>
    </citation>
    <scope>NUCLEOTIDE SEQUENCE</scope>
    <source>
        <strain evidence="1">CBS 183.55</strain>
    </source>
</reference>
<proteinExistence type="predicted"/>
<dbReference type="EMBL" id="ML978964">
    <property type="protein sequence ID" value="KAF1930147.1"/>
    <property type="molecule type" value="Genomic_DNA"/>
</dbReference>
<organism evidence="1 2">
    <name type="scientific">Didymella exigua CBS 183.55</name>
    <dbReference type="NCBI Taxonomy" id="1150837"/>
    <lineage>
        <taxon>Eukaryota</taxon>
        <taxon>Fungi</taxon>
        <taxon>Dikarya</taxon>
        <taxon>Ascomycota</taxon>
        <taxon>Pezizomycotina</taxon>
        <taxon>Dothideomycetes</taxon>
        <taxon>Pleosporomycetidae</taxon>
        <taxon>Pleosporales</taxon>
        <taxon>Pleosporineae</taxon>
        <taxon>Didymellaceae</taxon>
        <taxon>Didymella</taxon>
    </lineage>
</organism>